<dbReference type="OrthoDB" id="4393931at2"/>
<dbReference type="Pfam" id="PF18845">
    <property type="entry name" value="baeRF_family3"/>
    <property type="match status" value="1"/>
</dbReference>
<dbReference type="EMBL" id="AL954747">
    <property type="protein sequence ID" value="CAD85912.1"/>
    <property type="molecule type" value="Genomic_DNA"/>
</dbReference>
<proteinExistence type="predicted"/>
<dbReference type="STRING" id="228410.NE2001"/>
<reference evidence="1 2" key="1">
    <citation type="journal article" date="2003" name="J. Bacteriol.">
        <title>Complete genome sequence of the ammonia-oxidizing bacterium and obligate chemolithoautotroph Nitrosomonas europaea.</title>
        <authorList>
            <person name="Chain P."/>
            <person name="Lamerdin J."/>
            <person name="Larimer F."/>
            <person name="Regala W."/>
            <person name="Land M."/>
            <person name="Hauser L."/>
            <person name="Hooper A."/>
            <person name="Klotz M."/>
            <person name="Norton J."/>
            <person name="Sayavedra-Soto L."/>
            <person name="Arciero D."/>
            <person name="Hommes N."/>
            <person name="Whittaker M."/>
            <person name="Arp D."/>
        </authorList>
    </citation>
    <scope>NUCLEOTIDE SEQUENCE [LARGE SCALE GENOMIC DNA]</scope>
    <source>
        <strain evidence="2">ATCC 19718 / CIP 103999 / KCTC 2705 / NBRC 14298</strain>
    </source>
</reference>
<gene>
    <name evidence="1" type="ordered locus">NE2001</name>
</gene>
<dbReference type="InterPro" id="IPR041289">
    <property type="entry name" value="Bact_RF_family3"/>
</dbReference>
<keyword evidence="2" id="KW-1185">Reference proteome</keyword>
<sequence>MKLKSFLNYFSSREKGLAVSILLPTHRTFPDNKQDAIMLKNLVTEARNRLQSWPDTQEAETIMEAIDKKISTHDHNYNLDGLGIFANREGVTLINFPFTVKEQMIVDEAFAIRDLIREINGAVHYRVLVISRTDARLIEGFNSHLVHEFDARTELRTGSFPMENPFLFAAKGLDRAQIPNEAANLKEFFNRVDKSLQEIQNKPEQERLPVIIAGDARNAAFFREVCDQPADIIGEVTSIPDLRIPAEKIIVEVQGLVSDHRRQKAETALQYIAQARNNHQLLTDSSMIFRAIDAGNAARLFVRQGYIQPGIIDFDQKIVTLQEDSATVDAAGGTVTDDVVGTLIELVIRQRGEVHFLSTDQLGKEAPLSLQTRY</sequence>
<dbReference type="eggNOG" id="COG1503">
    <property type="taxonomic scope" value="Bacteria"/>
</dbReference>
<dbReference type="HOGENOM" id="CLU_044180_0_0_4"/>
<name>Q82TA6_NITEU</name>
<dbReference type="GeneID" id="87105150"/>
<dbReference type="Proteomes" id="UP000001416">
    <property type="component" value="Chromosome"/>
</dbReference>
<dbReference type="KEGG" id="neu:NE2001"/>
<protein>
    <submittedName>
        <fullName evidence="1">Uncharacterized protein</fullName>
    </submittedName>
</protein>
<organism evidence="1 2">
    <name type="scientific">Nitrosomonas europaea (strain ATCC 19718 / CIP 103999 / KCTC 2705 / NBRC 14298)</name>
    <dbReference type="NCBI Taxonomy" id="228410"/>
    <lineage>
        <taxon>Bacteria</taxon>
        <taxon>Pseudomonadati</taxon>
        <taxon>Pseudomonadota</taxon>
        <taxon>Betaproteobacteria</taxon>
        <taxon>Nitrosomonadales</taxon>
        <taxon>Nitrosomonadaceae</taxon>
        <taxon>Nitrosomonas</taxon>
    </lineage>
</organism>
<dbReference type="RefSeq" id="WP_011112527.1">
    <property type="nucleotide sequence ID" value="NC_004757.1"/>
</dbReference>
<dbReference type="AlphaFoldDB" id="Q82TA6"/>
<evidence type="ECO:0000313" key="1">
    <source>
        <dbReference type="EMBL" id="CAD85912.1"/>
    </source>
</evidence>
<evidence type="ECO:0000313" key="2">
    <source>
        <dbReference type="Proteomes" id="UP000001416"/>
    </source>
</evidence>
<accession>Q82TA6</accession>